<accession>A0ABM6IC98</accession>
<dbReference type="SUPFAM" id="SSF53335">
    <property type="entry name" value="S-adenosyl-L-methionine-dependent methyltransferases"/>
    <property type="match status" value="1"/>
</dbReference>
<evidence type="ECO:0000256" key="2">
    <source>
        <dbReference type="ARBA" id="ARBA00022691"/>
    </source>
</evidence>
<organism evidence="4 5">
    <name type="scientific">Roseibium algicola</name>
    <dbReference type="NCBI Taxonomy" id="2857014"/>
    <lineage>
        <taxon>Bacteria</taxon>
        <taxon>Pseudomonadati</taxon>
        <taxon>Pseudomonadota</taxon>
        <taxon>Alphaproteobacteria</taxon>
        <taxon>Hyphomicrobiales</taxon>
        <taxon>Stappiaceae</taxon>
        <taxon>Roseibium</taxon>
    </lineage>
</organism>
<keyword evidence="5" id="KW-1185">Reference proteome</keyword>
<dbReference type="EMBL" id="CP019632">
    <property type="protein sequence ID" value="AQQ08170.1"/>
    <property type="molecule type" value="Genomic_DNA"/>
</dbReference>
<evidence type="ECO:0000259" key="3">
    <source>
        <dbReference type="Pfam" id="PF05175"/>
    </source>
</evidence>
<dbReference type="Pfam" id="PF05175">
    <property type="entry name" value="MTS"/>
    <property type="match status" value="1"/>
</dbReference>
<dbReference type="InterPro" id="IPR029063">
    <property type="entry name" value="SAM-dependent_MTases_sf"/>
</dbReference>
<feature type="domain" description="Methyltransferase small" evidence="3">
    <location>
        <begin position="68"/>
        <end position="154"/>
    </location>
</feature>
<keyword evidence="4" id="KW-0614">Plasmid</keyword>
<keyword evidence="1 4" id="KW-0489">Methyltransferase</keyword>
<gene>
    <name evidence="4" type="ORF">B0E33_30575</name>
</gene>
<dbReference type="InterPro" id="IPR007848">
    <property type="entry name" value="Small_mtfrase_dom"/>
</dbReference>
<proteinExistence type="predicted"/>
<evidence type="ECO:0000313" key="4">
    <source>
        <dbReference type="EMBL" id="AQQ08170.1"/>
    </source>
</evidence>
<name>A0ABM6IC98_9HYPH</name>
<dbReference type="Gene3D" id="3.40.50.150">
    <property type="entry name" value="Vaccinia Virus protein VP39"/>
    <property type="match status" value="1"/>
</dbReference>
<reference evidence="4 5" key="1">
    <citation type="submission" date="2017-02" db="EMBL/GenBank/DDBJ databases">
        <authorList>
            <person name="Jeong S."/>
        </authorList>
    </citation>
    <scope>NUCLEOTIDE SEQUENCE [LARGE SCALE GENOMIC DNA]</scope>
    <source>
        <strain evidence="4 5">RMAR6-6</strain>
        <plasmid evidence="4 5">unnamed2</plasmid>
    </source>
</reference>
<dbReference type="GO" id="GO:0032259">
    <property type="term" value="P:methylation"/>
    <property type="evidence" value="ECO:0007669"/>
    <property type="project" value="UniProtKB-KW"/>
</dbReference>
<dbReference type="InterPro" id="IPR002052">
    <property type="entry name" value="DNA_methylase_N6_adenine_CS"/>
</dbReference>
<evidence type="ECO:0000313" key="5">
    <source>
        <dbReference type="Proteomes" id="UP000188174"/>
    </source>
</evidence>
<evidence type="ECO:0000256" key="1">
    <source>
        <dbReference type="ARBA" id="ARBA00022603"/>
    </source>
</evidence>
<sequence>MAKLTKSQRKAHAEAEAVLTKDRLSEDEKDFVFQNWHEGANHINGASGAFFTPWGLAADFSIDAGGAGSRVIDLCAGIGILSYFLHHRAKWADNCPDLTCVELNPRYVEVGRKLLPEARWICADVFDWRDWQRELGGERFDVAVSNPPFGAAKRAGNGPRYRGRQFEFHVIDIAAELANRGAFIVPQASAAFRYSGAQCFQRVETGPAAEYQKLSGFHMYEGAGVDTSMYRDDWKDTSIICEIACYEFAQDRARQGQVQERLSALPVPVVPLRPAEQLALL</sequence>
<dbReference type="RefSeq" id="WP_077294790.1">
    <property type="nucleotide sequence ID" value="NZ_CP019632.1"/>
</dbReference>
<keyword evidence="1 4" id="KW-0808">Transferase</keyword>
<dbReference type="CDD" id="cd02440">
    <property type="entry name" value="AdoMet_MTases"/>
    <property type="match status" value="1"/>
</dbReference>
<protein>
    <submittedName>
        <fullName evidence="4">Methyltransferase</fullName>
    </submittedName>
</protein>
<geneLocation type="plasmid" evidence="4 5">
    <name>unnamed2</name>
</geneLocation>
<dbReference type="Proteomes" id="UP000188174">
    <property type="component" value="Plasmid unnamed2"/>
</dbReference>
<dbReference type="PROSITE" id="PS00092">
    <property type="entry name" value="N6_MTASE"/>
    <property type="match status" value="1"/>
</dbReference>
<keyword evidence="2" id="KW-0949">S-adenosyl-L-methionine</keyword>
<dbReference type="GO" id="GO:0008168">
    <property type="term" value="F:methyltransferase activity"/>
    <property type="evidence" value="ECO:0007669"/>
    <property type="project" value="UniProtKB-KW"/>
</dbReference>